<comment type="caution">
    <text evidence="2">The sequence shown here is derived from an EMBL/GenBank/DDBJ whole genome shotgun (WGS) entry which is preliminary data.</text>
</comment>
<name>A0A1D1UUP3_RAMVA</name>
<sequence length="284" mass="29022">MLRAATIAAPAATARPPAAATAATPTVTAITTTITTMDTATRPPTLVTEDLPAVADTEVVVEGMVSAAASAAASAVASAIFLASPSVTPAVTDTVTEGTSPSPGGSGIPAASASTEASDSVSTAASGEAASEAEDSAVVDLVVADMEVAAMEEVAMEEVAMEEVAMEVAQEDTVVSSATIDVIICPAGCSGIFQFDQTGLCFFQVADIKLAEFLSQHLCKVLLDGWSIFRVYTLVSIVPTFPSLLLFSATCYAIHRYNFPTLSRSACFIPAFLCVRSLPAQVVL</sequence>
<proteinExistence type="predicted"/>
<keyword evidence="3" id="KW-1185">Reference proteome</keyword>
<protein>
    <submittedName>
        <fullName evidence="2">Uncharacterized protein</fullName>
    </submittedName>
</protein>
<accession>A0A1D1UUP3</accession>
<feature type="compositionally biased region" description="Low complexity" evidence="1">
    <location>
        <begin position="100"/>
        <end position="130"/>
    </location>
</feature>
<dbReference type="EMBL" id="BDGG01000002">
    <property type="protein sequence ID" value="GAU91462.1"/>
    <property type="molecule type" value="Genomic_DNA"/>
</dbReference>
<gene>
    <name evidence="2" type="primary">RvY_03709</name>
    <name evidence="2" type="synonym">RvY_03709.1</name>
    <name evidence="2" type="ORF">RvY_03709-1</name>
</gene>
<dbReference type="AlphaFoldDB" id="A0A1D1UUP3"/>
<dbReference type="Proteomes" id="UP000186922">
    <property type="component" value="Unassembled WGS sequence"/>
</dbReference>
<organism evidence="2 3">
    <name type="scientific">Ramazzottius varieornatus</name>
    <name type="common">Water bear</name>
    <name type="synonym">Tardigrade</name>
    <dbReference type="NCBI Taxonomy" id="947166"/>
    <lineage>
        <taxon>Eukaryota</taxon>
        <taxon>Metazoa</taxon>
        <taxon>Ecdysozoa</taxon>
        <taxon>Tardigrada</taxon>
        <taxon>Eutardigrada</taxon>
        <taxon>Parachela</taxon>
        <taxon>Hypsibioidea</taxon>
        <taxon>Ramazzottiidae</taxon>
        <taxon>Ramazzottius</taxon>
    </lineage>
</organism>
<feature type="region of interest" description="Disordered" evidence="1">
    <location>
        <begin position="92"/>
        <end position="131"/>
    </location>
</feature>
<evidence type="ECO:0000313" key="3">
    <source>
        <dbReference type="Proteomes" id="UP000186922"/>
    </source>
</evidence>
<evidence type="ECO:0000313" key="2">
    <source>
        <dbReference type="EMBL" id="GAU91462.1"/>
    </source>
</evidence>
<reference evidence="2 3" key="1">
    <citation type="journal article" date="2016" name="Nat. Commun.">
        <title>Extremotolerant tardigrade genome and improved radiotolerance of human cultured cells by tardigrade-unique protein.</title>
        <authorList>
            <person name="Hashimoto T."/>
            <person name="Horikawa D.D."/>
            <person name="Saito Y."/>
            <person name="Kuwahara H."/>
            <person name="Kozuka-Hata H."/>
            <person name="Shin-I T."/>
            <person name="Minakuchi Y."/>
            <person name="Ohishi K."/>
            <person name="Motoyama A."/>
            <person name="Aizu T."/>
            <person name="Enomoto A."/>
            <person name="Kondo K."/>
            <person name="Tanaka S."/>
            <person name="Hara Y."/>
            <person name="Koshikawa S."/>
            <person name="Sagara H."/>
            <person name="Miura T."/>
            <person name="Yokobori S."/>
            <person name="Miyagawa K."/>
            <person name="Suzuki Y."/>
            <person name="Kubo T."/>
            <person name="Oyama M."/>
            <person name="Kohara Y."/>
            <person name="Fujiyama A."/>
            <person name="Arakawa K."/>
            <person name="Katayama T."/>
            <person name="Toyoda A."/>
            <person name="Kunieda T."/>
        </authorList>
    </citation>
    <scope>NUCLEOTIDE SEQUENCE [LARGE SCALE GENOMIC DNA]</scope>
    <source>
        <strain evidence="2 3">YOKOZUNA-1</strain>
    </source>
</reference>
<evidence type="ECO:0000256" key="1">
    <source>
        <dbReference type="SAM" id="MobiDB-lite"/>
    </source>
</evidence>